<evidence type="ECO:0000256" key="5">
    <source>
        <dbReference type="ARBA" id="ARBA00022777"/>
    </source>
</evidence>
<keyword evidence="11" id="KW-1185">Reference proteome</keyword>
<reference evidence="10 11" key="1">
    <citation type="submission" date="2016-07" db="EMBL/GenBank/DDBJ databases">
        <title>Pervasive Adenine N6-methylation of Active Genes in Fungi.</title>
        <authorList>
            <consortium name="DOE Joint Genome Institute"/>
            <person name="Mondo S.J."/>
            <person name="Dannebaum R.O."/>
            <person name="Kuo R.C."/>
            <person name="Labutti K."/>
            <person name="Haridas S."/>
            <person name="Kuo A."/>
            <person name="Salamov A."/>
            <person name="Ahrendt S.R."/>
            <person name="Lipzen A."/>
            <person name="Sullivan W."/>
            <person name="Andreopoulos W.B."/>
            <person name="Clum A."/>
            <person name="Lindquist E."/>
            <person name="Daum C."/>
            <person name="Ramamoorthy G.K."/>
            <person name="Gryganskyi A."/>
            <person name="Culley D."/>
            <person name="Magnuson J.K."/>
            <person name="James T.Y."/>
            <person name="O'Malley M.A."/>
            <person name="Stajich J.E."/>
            <person name="Spatafora J.W."/>
            <person name="Visel A."/>
            <person name="Grigoriev I.V."/>
        </authorList>
    </citation>
    <scope>NUCLEOTIDE SEQUENCE [LARGE SCALE GENOMIC DNA]</scope>
    <source>
        <strain evidence="10 11">PL171</strain>
    </source>
</reference>
<dbReference type="PROSITE" id="PS00108">
    <property type="entry name" value="PROTEIN_KINASE_ST"/>
    <property type="match status" value="1"/>
</dbReference>
<dbReference type="SUPFAM" id="SSF56112">
    <property type="entry name" value="Protein kinase-like (PK-like)"/>
    <property type="match status" value="1"/>
</dbReference>
<feature type="binding site" evidence="7">
    <location>
        <position position="1062"/>
    </location>
    <ligand>
        <name>ATP</name>
        <dbReference type="ChEBI" id="CHEBI:30616"/>
    </ligand>
</feature>
<evidence type="ECO:0000256" key="6">
    <source>
        <dbReference type="ARBA" id="ARBA00022840"/>
    </source>
</evidence>
<dbReference type="STRING" id="765915.A0A1Y2I658"/>
<evidence type="ECO:0000256" key="8">
    <source>
        <dbReference type="SAM" id="MobiDB-lite"/>
    </source>
</evidence>
<name>A0A1Y2I658_9FUNG</name>
<organism evidence="10 11">
    <name type="scientific">Catenaria anguillulae PL171</name>
    <dbReference type="NCBI Taxonomy" id="765915"/>
    <lineage>
        <taxon>Eukaryota</taxon>
        <taxon>Fungi</taxon>
        <taxon>Fungi incertae sedis</taxon>
        <taxon>Blastocladiomycota</taxon>
        <taxon>Blastocladiomycetes</taxon>
        <taxon>Blastocladiales</taxon>
        <taxon>Catenariaceae</taxon>
        <taxon>Catenaria</taxon>
    </lineage>
</organism>
<feature type="compositionally biased region" description="Polar residues" evidence="8">
    <location>
        <begin position="249"/>
        <end position="260"/>
    </location>
</feature>
<protein>
    <recommendedName>
        <fullName evidence="9">Protein kinase domain-containing protein</fullName>
    </recommendedName>
</protein>
<evidence type="ECO:0000256" key="1">
    <source>
        <dbReference type="ARBA" id="ARBA00006529"/>
    </source>
</evidence>
<evidence type="ECO:0000256" key="3">
    <source>
        <dbReference type="ARBA" id="ARBA00022679"/>
    </source>
</evidence>
<feature type="compositionally biased region" description="Polar residues" evidence="8">
    <location>
        <begin position="1"/>
        <end position="12"/>
    </location>
</feature>
<dbReference type="InterPro" id="IPR008271">
    <property type="entry name" value="Ser/Thr_kinase_AS"/>
</dbReference>
<evidence type="ECO:0000313" key="11">
    <source>
        <dbReference type="Proteomes" id="UP000193411"/>
    </source>
</evidence>
<dbReference type="InterPro" id="IPR050538">
    <property type="entry name" value="MAP_kinase_kinase_kinase"/>
</dbReference>
<evidence type="ECO:0000256" key="7">
    <source>
        <dbReference type="PROSITE-ProRule" id="PRU10141"/>
    </source>
</evidence>
<dbReference type="GO" id="GO:0038066">
    <property type="term" value="P:p38MAPK cascade"/>
    <property type="evidence" value="ECO:0007669"/>
    <property type="project" value="TreeGrafter"/>
</dbReference>
<dbReference type="PANTHER" id="PTHR48016">
    <property type="entry name" value="MAP KINASE KINASE KINASE SSK2-RELATED-RELATED"/>
    <property type="match status" value="1"/>
</dbReference>
<dbReference type="Gene3D" id="1.10.510.10">
    <property type="entry name" value="Transferase(Phosphotransferase) domain 1"/>
    <property type="match status" value="1"/>
</dbReference>
<evidence type="ECO:0000256" key="2">
    <source>
        <dbReference type="ARBA" id="ARBA00022527"/>
    </source>
</evidence>
<dbReference type="Proteomes" id="UP000193411">
    <property type="component" value="Unassembled WGS sequence"/>
</dbReference>
<keyword evidence="6 7" id="KW-0067">ATP-binding</keyword>
<keyword evidence="4 7" id="KW-0547">Nucleotide-binding</keyword>
<dbReference type="OrthoDB" id="1043025at2759"/>
<feature type="compositionally biased region" description="Basic and acidic residues" evidence="8">
    <location>
        <begin position="719"/>
        <end position="729"/>
    </location>
</feature>
<evidence type="ECO:0000313" key="10">
    <source>
        <dbReference type="EMBL" id="ORZ40982.1"/>
    </source>
</evidence>
<dbReference type="Pfam" id="PF00069">
    <property type="entry name" value="Pkinase"/>
    <property type="match status" value="1"/>
</dbReference>
<keyword evidence="2" id="KW-0723">Serine/threonine-protein kinase</keyword>
<evidence type="ECO:0000259" key="9">
    <source>
        <dbReference type="PROSITE" id="PS50011"/>
    </source>
</evidence>
<sequence length="1333" mass="148932">MSPSRSPSPQSHEQSHGQPDRVAAAARSHDTAAAHYHTPATPTTTQLEQRQPPPSPTPTAPKSRQRQQRQPSQAPATSGARSAAAHEPTARPYTHRAGVQGHDSTQLRRDWLIMLQSVLTGDILRRETQRWTEPDKKYALWLALRAVSHGHSVDEERRIVDAKRLNVDRIIDDVLDFAADPTQPLHSIRSQAMRVDHPRLGMPECQAKVDIMQTWLNMVTELEITTNVFKQWSGLAFVDVSRSEGSGRGAQSTETSNTGWSPPKSRPGTIRIVDFHSGDGGTSTRVNSGGEGGSSSCTCPNSDTSEIHDSANPSKILESLLRGHELQMPLERRFVHQLPNYLRRLKATVIDHADRFNRFRLPIPTDRIRLAYADKICDVTLPTLEQLLSDFKATMVVASKVRQEFLDFFAPQPGWAPHTEGSRMPDMDVDLFRSVHLYFRLLEMILCMEPNRIKEYEILDAEWQFCGSLLLTGDPIPGLDAFMVDSFSSLVVHRFQQLRDLYMEVIKGAVKLNQCLDTLKMRSRHAKMFFRDISAHVLRAVPLVLVRPMSPKWEVPDETDVLGPWTAESHALEQQHLPHRYQFDAQLQPQCQPSSPHELDAEAIAAGTAPVHDPIPHARMVAFIQRLFDTGFRLVGHTEHQVYFFSRNPAVNVLDFLCAVPCNRQALSTTHSVIMVHFPTAPSLFMCSPLISPRIVVDAAGDSQQHREQEQQPAQQQEDSERRSRTKTFDRVASSMLPSEMLAPILLVANSADAVPAACEEFQDLVPPTLHGRGLALTRKLHVAMSELEANIARYAFSLLNGVALVKEKHDDSAMESLYMFASDFALRFSRMVHNPRRLLHRLLMFTVDWIKFTCAAYAQHQQGQPNRKTFRWALLALEFTLNLCRGCNLFSSGFSIPVSSQPDHGIYSEAPPDRSRSAMYTYRGGKVDPRVLHLLTDSEFHSMRVAVGHCMALLISHFESFSPQLTWADTTSSVPSAARFFAGTQAKMIALEARRTESMRANRLIGRVLDRSTSEQSLASLSSSQSSVSIRWQHGKFLGGGTFGSVYMGINLSTGELMAVKEIRIHNTTNFASLKRMVQDEMRVMEKLAHPNVVQYFGIEVHRDKVFLFMEYCAGGRLSNLVSEGGLEEPVIKRLMYQICLGLQYLHSLKVVHRDVKPDNILLDAAGNVKLVDFGAAKILSNQRTVAESASAMSLIGTPNYLAPETVVGSSSGGHVGAQDIWSLGCVLLELYTGRPPWSHLDNQWAIIYHCAFSPPPIPDSLKVSPDGLDFLKSCLQVNPRNRPTASELLAHPFLAEEAAKDVSPAKPPLHRLISTLHAMPIPELAEEDEEK</sequence>
<keyword evidence="5" id="KW-0418">Kinase</keyword>
<dbReference type="GO" id="GO:0005524">
    <property type="term" value="F:ATP binding"/>
    <property type="evidence" value="ECO:0007669"/>
    <property type="project" value="UniProtKB-UniRule"/>
</dbReference>
<keyword evidence="3" id="KW-0808">Transferase</keyword>
<comment type="caution">
    <text evidence="10">The sequence shown here is derived from an EMBL/GenBank/DDBJ whole genome shotgun (WGS) entry which is preliminary data.</text>
</comment>
<gene>
    <name evidence="10" type="ORF">BCR44DRAFT_1457459</name>
</gene>
<feature type="compositionally biased region" description="Low complexity" evidence="8">
    <location>
        <begin position="33"/>
        <end position="45"/>
    </location>
</feature>
<feature type="region of interest" description="Disordered" evidence="8">
    <location>
        <begin position="1"/>
        <end position="103"/>
    </location>
</feature>
<dbReference type="EMBL" id="MCFL01000002">
    <property type="protein sequence ID" value="ORZ40982.1"/>
    <property type="molecule type" value="Genomic_DNA"/>
</dbReference>
<dbReference type="PROSITE" id="PS00107">
    <property type="entry name" value="PROTEIN_KINASE_ATP"/>
    <property type="match status" value="1"/>
</dbReference>
<dbReference type="InterPro" id="IPR000719">
    <property type="entry name" value="Prot_kinase_dom"/>
</dbReference>
<feature type="region of interest" description="Disordered" evidence="8">
    <location>
        <begin position="700"/>
        <end position="729"/>
    </location>
</feature>
<dbReference type="SMART" id="SM00220">
    <property type="entry name" value="S_TKc"/>
    <property type="match status" value="1"/>
</dbReference>
<feature type="compositionally biased region" description="Low complexity" evidence="8">
    <location>
        <begin position="68"/>
        <end position="85"/>
    </location>
</feature>
<dbReference type="GO" id="GO:0004674">
    <property type="term" value="F:protein serine/threonine kinase activity"/>
    <property type="evidence" value="ECO:0007669"/>
    <property type="project" value="UniProtKB-KW"/>
</dbReference>
<dbReference type="PANTHER" id="PTHR48016:SF32">
    <property type="entry name" value="MITOGEN-ACTIVATED PROTEIN KINASE KINASE KINASE 4"/>
    <property type="match status" value="1"/>
</dbReference>
<comment type="similarity">
    <text evidence="1">Belongs to the protein kinase superfamily. STE Ser/Thr protein kinase family. MAP kinase kinase kinase subfamily.</text>
</comment>
<dbReference type="PROSITE" id="PS50011">
    <property type="entry name" value="PROTEIN_KINASE_DOM"/>
    <property type="match status" value="1"/>
</dbReference>
<proteinExistence type="inferred from homology"/>
<dbReference type="InterPro" id="IPR017441">
    <property type="entry name" value="Protein_kinase_ATP_BS"/>
</dbReference>
<feature type="region of interest" description="Disordered" evidence="8">
    <location>
        <begin position="243"/>
        <end position="308"/>
    </location>
</feature>
<dbReference type="InterPro" id="IPR011009">
    <property type="entry name" value="Kinase-like_dom_sf"/>
</dbReference>
<accession>A0A1Y2I658</accession>
<feature type="domain" description="Protein kinase" evidence="9">
    <location>
        <begin position="1033"/>
        <end position="1296"/>
    </location>
</feature>
<evidence type="ECO:0000256" key="4">
    <source>
        <dbReference type="ARBA" id="ARBA00022741"/>
    </source>
</evidence>